<protein>
    <submittedName>
        <fullName evidence="1">Uncharacterized protein</fullName>
    </submittedName>
</protein>
<dbReference type="Proteomes" id="UP000037035">
    <property type="component" value="Unassembled WGS sequence"/>
</dbReference>
<sequence>MLYIYKILVLEANGHYDFMDVQKEINDNLKAQSEFYFHQGFLNEIDKLSQRIHVDKLGPCDIDHWMSMQTTVWKEKLSQ</sequence>
<evidence type="ECO:0000313" key="2">
    <source>
        <dbReference type="Proteomes" id="UP000037035"/>
    </source>
</evidence>
<dbReference type="OrthoDB" id="1424416at2759"/>
<dbReference type="AlphaFoldDB" id="A0A0L6V2U0"/>
<accession>A0A0L6V2U0</accession>
<dbReference type="EMBL" id="LAVV01007690">
    <property type="protein sequence ID" value="KNZ55089.1"/>
    <property type="molecule type" value="Genomic_DNA"/>
</dbReference>
<dbReference type="VEuPathDB" id="FungiDB:VP01_276g9"/>
<evidence type="ECO:0000313" key="1">
    <source>
        <dbReference type="EMBL" id="KNZ55089.1"/>
    </source>
</evidence>
<proteinExistence type="predicted"/>
<gene>
    <name evidence="1" type="ORF">VP01_276g9</name>
</gene>
<reference evidence="1 2" key="1">
    <citation type="submission" date="2015-08" db="EMBL/GenBank/DDBJ databases">
        <title>Next Generation Sequencing and Analysis of the Genome of Puccinia sorghi L Schw, the Causal Agent of Maize Common Rust.</title>
        <authorList>
            <person name="Rochi L."/>
            <person name="Burguener G."/>
            <person name="Darino M."/>
            <person name="Turjanski A."/>
            <person name="Kreff E."/>
            <person name="Dieguez M.J."/>
            <person name="Sacco F."/>
        </authorList>
    </citation>
    <scope>NUCLEOTIDE SEQUENCE [LARGE SCALE GENOMIC DNA]</scope>
    <source>
        <strain evidence="1 2">RO10H11247</strain>
    </source>
</reference>
<name>A0A0L6V2U0_9BASI</name>
<keyword evidence="2" id="KW-1185">Reference proteome</keyword>
<comment type="caution">
    <text evidence="1">The sequence shown here is derived from an EMBL/GenBank/DDBJ whole genome shotgun (WGS) entry which is preliminary data.</text>
</comment>
<organism evidence="1 2">
    <name type="scientific">Puccinia sorghi</name>
    <dbReference type="NCBI Taxonomy" id="27349"/>
    <lineage>
        <taxon>Eukaryota</taxon>
        <taxon>Fungi</taxon>
        <taxon>Dikarya</taxon>
        <taxon>Basidiomycota</taxon>
        <taxon>Pucciniomycotina</taxon>
        <taxon>Pucciniomycetes</taxon>
        <taxon>Pucciniales</taxon>
        <taxon>Pucciniaceae</taxon>
        <taxon>Puccinia</taxon>
    </lineage>
</organism>